<feature type="transmembrane region" description="Helical" evidence="2">
    <location>
        <begin position="124"/>
        <end position="144"/>
    </location>
</feature>
<feature type="transmembrane region" description="Helical" evidence="2">
    <location>
        <begin position="150"/>
        <end position="172"/>
    </location>
</feature>
<keyword evidence="2" id="KW-0812">Transmembrane</keyword>
<feature type="transmembrane region" description="Helical" evidence="2">
    <location>
        <begin position="250"/>
        <end position="272"/>
    </location>
</feature>
<keyword evidence="4" id="KW-0328">Glycosyltransferase</keyword>
<feature type="transmembrane region" description="Helical" evidence="2">
    <location>
        <begin position="207"/>
        <end position="229"/>
    </location>
</feature>
<dbReference type="EMBL" id="CP137573">
    <property type="protein sequence ID" value="WOX24684.1"/>
    <property type="molecule type" value="Genomic_DNA"/>
</dbReference>
<dbReference type="Gene3D" id="3.90.550.10">
    <property type="entry name" value="Spore Coat Polysaccharide Biosynthesis Protein SpsA, Chain A"/>
    <property type="match status" value="1"/>
</dbReference>
<protein>
    <submittedName>
        <fullName evidence="4">Glycosyltransferase</fullName>
        <ecNumber evidence="4">2.4.-.-</ecNumber>
    </submittedName>
</protein>
<feature type="transmembrane region" description="Helical" evidence="2">
    <location>
        <begin position="318"/>
        <end position="339"/>
    </location>
</feature>
<feature type="transmembrane region" description="Helical" evidence="2">
    <location>
        <begin position="284"/>
        <end position="306"/>
    </location>
</feature>
<dbReference type="EC" id="2.4.-.-" evidence="4"/>
<organism evidence="4 5">
    <name type="scientific">Streptomyces solicathayae</name>
    <dbReference type="NCBI Taxonomy" id="3081768"/>
    <lineage>
        <taxon>Bacteria</taxon>
        <taxon>Bacillati</taxon>
        <taxon>Actinomycetota</taxon>
        <taxon>Actinomycetes</taxon>
        <taxon>Kitasatosporales</taxon>
        <taxon>Streptomycetaceae</taxon>
        <taxon>Streptomyces</taxon>
    </lineage>
</organism>
<feature type="transmembrane region" description="Helical" evidence="2">
    <location>
        <begin position="179"/>
        <end position="201"/>
    </location>
</feature>
<dbReference type="PANTHER" id="PTHR10859:SF91">
    <property type="entry name" value="DOLICHYL-PHOSPHATE BETA-GLUCOSYLTRANSFERASE"/>
    <property type="match status" value="1"/>
</dbReference>
<dbReference type="InterPro" id="IPR001173">
    <property type="entry name" value="Glyco_trans_2-like"/>
</dbReference>
<feature type="transmembrane region" description="Helical" evidence="2">
    <location>
        <begin position="48"/>
        <end position="68"/>
    </location>
</feature>
<dbReference type="Pfam" id="PF00535">
    <property type="entry name" value="Glycos_transf_2"/>
    <property type="match status" value="1"/>
</dbReference>
<keyword evidence="2" id="KW-1133">Transmembrane helix</keyword>
<name>A0ABZ0LYT8_9ACTN</name>
<reference evidence="4 5" key="1">
    <citation type="submission" date="2023-10" db="EMBL/GenBank/DDBJ databases">
        <title>The genome sequence of Streptomyces sp. HUAS YS2.</title>
        <authorList>
            <person name="Mo P."/>
        </authorList>
    </citation>
    <scope>NUCLEOTIDE SEQUENCE [LARGE SCALE GENOMIC DNA]</scope>
    <source>
        <strain evidence="4 5">HUAS YS2</strain>
    </source>
</reference>
<feature type="transmembrane region" description="Helical" evidence="2">
    <location>
        <begin position="388"/>
        <end position="406"/>
    </location>
</feature>
<dbReference type="GO" id="GO:0016757">
    <property type="term" value="F:glycosyltransferase activity"/>
    <property type="evidence" value="ECO:0007669"/>
    <property type="project" value="UniProtKB-KW"/>
</dbReference>
<gene>
    <name evidence="4" type="ORF">R2D22_26205</name>
</gene>
<evidence type="ECO:0000256" key="2">
    <source>
        <dbReference type="SAM" id="Phobius"/>
    </source>
</evidence>
<feature type="domain" description="Glycosyltransferase 2-like" evidence="3">
    <location>
        <begin position="476"/>
        <end position="642"/>
    </location>
</feature>
<dbReference type="InterPro" id="IPR029044">
    <property type="entry name" value="Nucleotide-diphossugar_trans"/>
</dbReference>
<dbReference type="Proteomes" id="UP001301731">
    <property type="component" value="Chromosome"/>
</dbReference>
<evidence type="ECO:0000259" key="3">
    <source>
        <dbReference type="Pfam" id="PF00535"/>
    </source>
</evidence>
<dbReference type="RefSeq" id="WP_318107130.1">
    <property type="nucleotide sequence ID" value="NZ_CP137573.1"/>
</dbReference>
<feature type="compositionally biased region" description="Basic residues" evidence="1">
    <location>
        <begin position="1"/>
        <end position="13"/>
    </location>
</feature>
<proteinExistence type="predicted"/>
<feature type="region of interest" description="Disordered" evidence="1">
    <location>
        <begin position="1"/>
        <end position="29"/>
    </location>
</feature>
<feature type="transmembrane region" description="Helical" evidence="2">
    <location>
        <begin position="80"/>
        <end position="103"/>
    </location>
</feature>
<feature type="transmembrane region" description="Helical" evidence="2">
    <location>
        <begin position="412"/>
        <end position="430"/>
    </location>
</feature>
<dbReference type="PANTHER" id="PTHR10859">
    <property type="entry name" value="GLYCOSYL TRANSFERASE"/>
    <property type="match status" value="1"/>
</dbReference>
<accession>A0ABZ0LYT8</accession>
<feature type="region of interest" description="Disordered" evidence="1">
    <location>
        <begin position="715"/>
        <end position="738"/>
    </location>
</feature>
<evidence type="ECO:0000313" key="4">
    <source>
        <dbReference type="EMBL" id="WOX24684.1"/>
    </source>
</evidence>
<keyword evidence="4" id="KW-0808">Transferase</keyword>
<feature type="transmembrane region" description="Helical" evidence="2">
    <location>
        <begin position="359"/>
        <end position="381"/>
    </location>
</feature>
<dbReference type="SUPFAM" id="SSF53448">
    <property type="entry name" value="Nucleotide-diphospho-sugar transferases"/>
    <property type="match status" value="1"/>
</dbReference>
<keyword evidence="2" id="KW-0472">Membrane</keyword>
<evidence type="ECO:0000256" key="1">
    <source>
        <dbReference type="SAM" id="MobiDB-lite"/>
    </source>
</evidence>
<keyword evidence="5" id="KW-1185">Reference proteome</keyword>
<evidence type="ECO:0000313" key="5">
    <source>
        <dbReference type="Proteomes" id="UP001301731"/>
    </source>
</evidence>
<sequence length="738" mass="77328">MTQHQMRSRHVFRHGTAAQARSNTDKAAGLVGPAAGAPTARVRLPGTVLCAVLVVLSGAADLLVHTVSCRLLGPADYGTVASLLSLVAALGVPLAAVQTVLAATVVRARERGQAVRPQQLLRRVLILATVLAAVSAPLAWPLGAALRIPVLPLLLADLFLIPSAACAVLWAWAYGSHGLAAVVLPTAAGASVRLAATVLFLHGGHGALGVVAATVLGETVTAVSLLIASRVLGRRAPHSRTVVLRLAPRVATTAVTTMTGLWVLTGIDVVFARRWLPAEESGRYAAAAFLAKALVCAAQVILLFLLDRLASQDAAASGRALGMALAAAGLAGTVATGALTLGGHSLVPLMFGDAYRIGALLGLCLGVAVTLLVALTVLLHYHATNGSAMSGGWTGALAFAVLLLLLPRTPEGVAAALAVAAGLSVARALYDVPRTRRGRHPAAVVPSLPNGTNGPNGPAERAGGGLLHRAADLDVSIVIPYYNPGPALRRHVEDVLRVLDGYGLPYEVVAVSDGCTDGSPRLLDDVTHHRLVRVGYPVNGGKGTAVRTGFSHSRGRWIGFIDADGDVPADLLPTLLDVARIQGADAAIGAKTAQPAALSHRSEIARWVCSHTYRRVTRLLFHLPVHDTQTGIKVFRREALASILPLCREPRFAFDLELLALLQRHGFRRFAVVPVRLRTRFTSTVSFMAVLLMLIDTVQLSLRVSRTRPLLRRPGLPRPTTTAIGPQPVLRTVPETQG</sequence>